<proteinExistence type="inferred from homology"/>
<feature type="region of interest" description="Disordered" evidence="9">
    <location>
        <begin position="81"/>
        <end position="124"/>
    </location>
</feature>
<evidence type="ECO:0000256" key="9">
    <source>
        <dbReference type="SAM" id="MobiDB-lite"/>
    </source>
</evidence>
<dbReference type="STRING" id="246404.A0A507FMJ1"/>
<gene>
    <name evidence="11" type="ORF">CcCBS67573_g01911</name>
</gene>
<dbReference type="Gene3D" id="2.30.30.100">
    <property type="match status" value="1"/>
</dbReference>
<comment type="similarity">
    <text evidence="2">Belongs to the snRNP Sm proteins family.</text>
</comment>
<dbReference type="GO" id="GO:0071011">
    <property type="term" value="C:precatalytic spliceosome"/>
    <property type="evidence" value="ECO:0007669"/>
    <property type="project" value="TreeGrafter"/>
</dbReference>
<dbReference type="InterPro" id="IPR034103">
    <property type="entry name" value="Lsm8"/>
</dbReference>
<dbReference type="AlphaFoldDB" id="A0A507FMJ1"/>
<dbReference type="Pfam" id="PF01423">
    <property type="entry name" value="LSM"/>
    <property type="match status" value="1"/>
</dbReference>
<evidence type="ECO:0000256" key="4">
    <source>
        <dbReference type="ARBA" id="ARBA00022728"/>
    </source>
</evidence>
<evidence type="ECO:0000256" key="2">
    <source>
        <dbReference type="ARBA" id="ARBA00006850"/>
    </source>
</evidence>
<feature type="region of interest" description="Disordered" evidence="9">
    <location>
        <begin position="255"/>
        <end position="360"/>
    </location>
</feature>
<evidence type="ECO:0000256" key="8">
    <source>
        <dbReference type="ARBA" id="ARBA00023274"/>
    </source>
</evidence>
<feature type="region of interest" description="Disordered" evidence="9">
    <location>
        <begin position="687"/>
        <end position="730"/>
    </location>
</feature>
<dbReference type="PANTHER" id="PTHR15588:SF9">
    <property type="entry name" value="U6 SNRNA-ASSOCIATED SM-LIKE PROTEIN LSM8"/>
    <property type="match status" value="1"/>
</dbReference>
<dbReference type="EMBL" id="QEAP01000035">
    <property type="protein sequence ID" value="TPX76845.1"/>
    <property type="molecule type" value="Genomic_DNA"/>
</dbReference>
<dbReference type="GO" id="GO:0000398">
    <property type="term" value="P:mRNA splicing, via spliceosome"/>
    <property type="evidence" value="ECO:0007669"/>
    <property type="project" value="InterPro"/>
</dbReference>
<feature type="compositionally biased region" description="Acidic residues" evidence="9">
    <location>
        <begin position="344"/>
        <end position="360"/>
    </location>
</feature>
<organism evidence="11 12">
    <name type="scientific">Chytriomyces confervae</name>
    <dbReference type="NCBI Taxonomy" id="246404"/>
    <lineage>
        <taxon>Eukaryota</taxon>
        <taxon>Fungi</taxon>
        <taxon>Fungi incertae sedis</taxon>
        <taxon>Chytridiomycota</taxon>
        <taxon>Chytridiomycota incertae sedis</taxon>
        <taxon>Chytridiomycetes</taxon>
        <taxon>Chytridiales</taxon>
        <taxon>Chytriomycetaceae</taxon>
        <taxon>Chytriomyces</taxon>
    </lineage>
</organism>
<evidence type="ECO:0000313" key="12">
    <source>
        <dbReference type="Proteomes" id="UP000320333"/>
    </source>
</evidence>
<dbReference type="GO" id="GO:0005688">
    <property type="term" value="C:U6 snRNP"/>
    <property type="evidence" value="ECO:0007669"/>
    <property type="project" value="InterPro"/>
</dbReference>
<comment type="subcellular location">
    <subcellularLocation>
        <location evidence="1">Nucleus</location>
    </subcellularLocation>
</comment>
<feature type="compositionally biased region" description="Basic and acidic residues" evidence="9">
    <location>
        <begin position="262"/>
        <end position="271"/>
    </location>
</feature>
<dbReference type="GO" id="GO:0046540">
    <property type="term" value="C:U4/U6 x U5 tri-snRNP complex"/>
    <property type="evidence" value="ECO:0007669"/>
    <property type="project" value="InterPro"/>
</dbReference>
<feature type="compositionally biased region" description="Polar residues" evidence="9">
    <location>
        <begin position="102"/>
        <end position="113"/>
    </location>
</feature>
<keyword evidence="3" id="KW-0507">mRNA processing</keyword>
<evidence type="ECO:0000313" key="11">
    <source>
        <dbReference type="EMBL" id="TPX76845.1"/>
    </source>
</evidence>
<dbReference type="CDD" id="cd01727">
    <property type="entry name" value="LSm8"/>
    <property type="match status" value="1"/>
</dbReference>
<feature type="compositionally biased region" description="Basic and acidic residues" evidence="9">
    <location>
        <begin position="300"/>
        <end position="317"/>
    </location>
</feature>
<dbReference type="GO" id="GO:0003729">
    <property type="term" value="F:mRNA binding"/>
    <property type="evidence" value="ECO:0007669"/>
    <property type="project" value="TreeGrafter"/>
</dbReference>
<sequence length="730" mass="81736">MGELKGFDQTCTLILKKAVERIIQKNDATEEIPLGLYIVRGPDVALVGEMDAEREDAIDWEQVHADAMLKHHLYSSTMNNAALPVRPPSQIDRRATADVQRRPTSYNQDTLRLQQKEKEKRRDRNSVVLDTDLGDLAFPTLPPIPTAKPSFTATTRIEDILSKEVLEKAAAYESMSDARLSFDIFKNGLLEEIDRKLYASHTKSTKGRFSHGFTMRPNRKVLLETESEEFASRSYRSDRAAEKAARRVKKAAQKAVAMASQARREMPRENDVVSSQGNIARQDDLPRPNSNSPRNSKTNRKSEKALSVRSEADDSHGEPGIGQNAEVEEIPSAVQTNAESKVENDEEFSDEDNTNSDYSDENIDYFDEEMDIDEICEKALQEEENGLPAILLDLELETEAIQQELVRQREASERSAVTNAEFLEDGLTELVDFQRDQKMSTIIANQRLSLTVQDTHMIIEESERLHQKTDLILAAALGGEMNSEVDGYFHLDEVVMRTMNVDIPHYAFHGELRNLTQLRNRQTRLETAFFEEEISLRAAKSSLQFVDDELELLTTSIQKAEKVIFESLGEVTNLTSLITQRTILPTNLLQQIQNLITLILGYVDKATDNQESANTYRPSTAIQQARTASSIVLSQFKLMAPNLGTVAKQPPVFSQSSLRFSVNNAMHESSVSMMSAIAGVGKGASRLTDRSGVLSRKPLGDDLRPPSSKMLRPSGLLFPSNAQASNESKQ</sequence>
<evidence type="ECO:0000256" key="1">
    <source>
        <dbReference type="ARBA" id="ARBA00004123"/>
    </source>
</evidence>
<keyword evidence="6" id="KW-0508">mRNA splicing</keyword>
<name>A0A507FMJ1_9FUNG</name>
<keyword evidence="8" id="KW-0687">Ribonucleoprotein</keyword>
<dbReference type="InterPro" id="IPR001163">
    <property type="entry name" value="Sm_dom_euk/arc"/>
</dbReference>
<dbReference type="InterPro" id="IPR044642">
    <property type="entry name" value="PTHR15588"/>
</dbReference>
<dbReference type="PROSITE" id="PS52002">
    <property type="entry name" value="SM"/>
    <property type="match status" value="1"/>
</dbReference>
<evidence type="ECO:0000256" key="7">
    <source>
        <dbReference type="ARBA" id="ARBA00023242"/>
    </source>
</evidence>
<dbReference type="Proteomes" id="UP000320333">
    <property type="component" value="Unassembled WGS sequence"/>
</dbReference>
<feature type="compositionally biased region" description="Basic and acidic residues" evidence="9">
    <location>
        <begin position="114"/>
        <end position="124"/>
    </location>
</feature>
<feature type="domain" description="Sm" evidence="10">
    <location>
        <begin position="1"/>
        <end position="53"/>
    </location>
</feature>
<dbReference type="OrthoDB" id="2160807at2759"/>
<evidence type="ECO:0000256" key="3">
    <source>
        <dbReference type="ARBA" id="ARBA00022664"/>
    </source>
</evidence>
<dbReference type="PANTHER" id="PTHR15588">
    <property type="entry name" value="LSM1"/>
    <property type="match status" value="1"/>
</dbReference>
<keyword evidence="7" id="KW-0539">Nucleus</keyword>
<dbReference type="InterPro" id="IPR010920">
    <property type="entry name" value="LSM_dom_sf"/>
</dbReference>
<keyword evidence="12" id="KW-1185">Reference proteome</keyword>
<keyword evidence="5" id="KW-0694">RNA-binding</keyword>
<evidence type="ECO:0000256" key="6">
    <source>
        <dbReference type="ARBA" id="ARBA00023187"/>
    </source>
</evidence>
<evidence type="ECO:0000256" key="5">
    <source>
        <dbReference type="ARBA" id="ARBA00022884"/>
    </source>
</evidence>
<dbReference type="SUPFAM" id="SSF50182">
    <property type="entry name" value="Sm-like ribonucleoproteins"/>
    <property type="match status" value="1"/>
</dbReference>
<accession>A0A507FMJ1</accession>
<protein>
    <recommendedName>
        <fullName evidence="10">Sm domain-containing protein</fullName>
    </recommendedName>
</protein>
<feature type="compositionally biased region" description="Polar residues" evidence="9">
    <location>
        <begin position="720"/>
        <end position="730"/>
    </location>
</feature>
<dbReference type="InterPro" id="IPR047575">
    <property type="entry name" value="Sm"/>
</dbReference>
<keyword evidence="4" id="KW-0747">Spliceosome</keyword>
<evidence type="ECO:0000259" key="10">
    <source>
        <dbReference type="PROSITE" id="PS52002"/>
    </source>
</evidence>
<feature type="compositionally biased region" description="Basic and acidic residues" evidence="9">
    <location>
        <begin position="91"/>
        <end position="101"/>
    </location>
</feature>
<reference evidence="11 12" key="1">
    <citation type="journal article" date="2019" name="Sci. Rep.">
        <title>Comparative genomics of chytrid fungi reveal insights into the obligate biotrophic and pathogenic lifestyle of Synchytrium endobioticum.</title>
        <authorList>
            <person name="van de Vossenberg B.T.L.H."/>
            <person name="Warris S."/>
            <person name="Nguyen H.D.T."/>
            <person name="van Gent-Pelzer M.P.E."/>
            <person name="Joly D.L."/>
            <person name="van de Geest H.C."/>
            <person name="Bonants P.J.M."/>
            <person name="Smith D.S."/>
            <person name="Levesque C.A."/>
            <person name="van der Lee T.A.J."/>
        </authorList>
    </citation>
    <scope>NUCLEOTIDE SEQUENCE [LARGE SCALE GENOMIC DNA]</scope>
    <source>
        <strain evidence="11 12">CBS 675.73</strain>
    </source>
</reference>
<comment type="caution">
    <text evidence="11">The sequence shown here is derived from an EMBL/GenBank/DDBJ whole genome shotgun (WGS) entry which is preliminary data.</text>
</comment>